<keyword evidence="2" id="KW-0966">Cell projection</keyword>
<keyword evidence="2" id="KW-0282">Flagellum</keyword>
<sequence>MTYVMTLLQISLFLGILGFGAFYMTKKAKKQQLHKQGQNGLIQVKDGVHLNHQTSAYLFEIEGKQVFTILSNSGAHSIELKTNSFDQALQESLAKTEELS</sequence>
<dbReference type="EMBL" id="JARULN010000001">
    <property type="protein sequence ID" value="MDG5752888.1"/>
    <property type="molecule type" value="Genomic_DNA"/>
</dbReference>
<reference evidence="2 3" key="1">
    <citation type="submission" date="2023-04" db="EMBL/GenBank/DDBJ databases">
        <title>Ectobacillus antri isolated from activated sludge.</title>
        <authorList>
            <person name="Yan P."/>
            <person name="Liu X."/>
        </authorList>
    </citation>
    <scope>NUCLEOTIDE SEQUENCE [LARGE SCALE GENOMIC DNA]</scope>
    <source>
        <strain evidence="2 3">C18H</strain>
    </source>
</reference>
<dbReference type="RefSeq" id="WP_278017995.1">
    <property type="nucleotide sequence ID" value="NZ_JARRRY010000001.1"/>
</dbReference>
<evidence type="ECO:0000313" key="2">
    <source>
        <dbReference type="EMBL" id="MDG5752888.1"/>
    </source>
</evidence>
<organism evidence="2 3">
    <name type="scientific">Ectobacillus antri</name>
    <dbReference type="NCBI Taxonomy" id="2486280"/>
    <lineage>
        <taxon>Bacteria</taxon>
        <taxon>Bacillati</taxon>
        <taxon>Bacillota</taxon>
        <taxon>Bacilli</taxon>
        <taxon>Bacillales</taxon>
        <taxon>Bacillaceae</taxon>
        <taxon>Ectobacillus</taxon>
    </lineage>
</organism>
<keyword evidence="2" id="KW-0969">Cilium</keyword>
<keyword evidence="1" id="KW-0812">Transmembrane</keyword>
<feature type="transmembrane region" description="Helical" evidence="1">
    <location>
        <begin position="6"/>
        <end position="25"/>
    </location>
</feature>
<evidence type="ECO:0000313" key="3">
    <source>
        <dbReference type="Proteomes" id="UP001218246"/>
    </source>
</evidence>
<keyword evidence="3" id="KW-1185">Reference proteome</keyword>
<accession>A0ABT6H2A0</accession>
<keyword evidence="1" id="KW-0472">Membrane</keyword>
<proteinExistence type="predicted"/>
<keyword evidence="1" id="KW-1133">Transmembrane helix</keyword>
<dbReference type="Proteomes" id="UP001218246">
    <property type="component" value="Unassembled WGS sequence"/>
</dbReference>
<comment type="caution">
    <text evidence="2">The sequence shown here is derived from an EMBL/GenBank/DDBJ whole genome shotgun (WGS) entry which is preliminary data.</text>
</comment>
<evidence type="ECO:0000256" key="1">
    <source>
        <dbReference type="SAM" id="Phobius"/>
    </source>
</evidence>
<gene>
    <name evidence="2" type="ORF">P6P90_02585</name>
</gene>
<protein>
    <submittedName>
        <fullName evidence="2">Flagellar motor switch protein FliN</fullName>
    </submittedName>
</protein>
<name>A0ABT6H2A0_9BACI</name>